<keyword evidence="2" id="KW-0812">Transmembrane</keyword>
<feature type="compositionally biased region" description="Basic and acidic residues" evidence="1">
    <location>
        <begin position="176"/>
        <end position="193"/>
    </location>
</feature>
<dbReference type="Proteomes" id="UP000244989">
    <property type="component" value="Unassembled WGS sequence"/>
</dbReference>
<comment type="caution">
    <text evidence="3">The sequence shown here is derived from an EMBL/GenBank/DDBJ whole genome shotgun (WGS) entry which is preliminary data.</text>
</comment>
<evidence type="ECO:0000313" key="3">
    <source>
        <dbReference type="EMBL" id="PWC02693.1"/>
    </source>
</evidence>
<feature type="compositionally biased region" description="Basic and acidic residues" evidence="1">
    <location>
        <begin position="90"/>
        <end position="106"/>
    </location>
</feature>
<feature type="transmembrane region" description="Helical" evidence="2">
    <location>
        <begin position="210"/>
        <end position="231"/>
    </location>
</feature>
<protein>
    <recommendedName>
        <fullName evidence="5">Transmembrane protein</fullName>
    </recommendedName>
</protein>
<dbReference type="AlphaFoldDB" id="A0A2U1T9M5"/>
<feature type="region of interest" description="Disordered" evidence="1">
    <location>
        <begin position="1"/>
        <end position="206"/>
    </location>
</feature>
<feature type="transmembrane region" description="Helical" evidence="2">
    <location>
        <begin position="243"/>
        <end position="263"/>
    </location>
</feature>
<feature type="compositionally biased region" description="Low complexity" evidence="1">
    <location>
        <begin position="80"/>
        <end position="89"/>
    </location>
</feature>
<evidence type="ECO:0008006" key="5">
    <source>
        <dbReference type="Google" id="ProtNLM"/>
    </source>
</evidence>
<reference evidence="4" key="1">
    <citation type="submission" date="2018-04" db="EMBL/GenBank/DDBJ databases">
        <authorList>
            <person name="Liu S."/>
            <person name="Wang Z."/>
            <person name="Li J."/>
        </authorList>
    </citation>
    <scope>NUCLEOTIDE SEQUENCE [LARGE SCALE GENOMIC DNA]</scope>
    <source>
        <strain evidence="4">2189</strain>
    </source>
</reference>
<keyword evidence="2" id="KW-1133">Transmembrane helix</keyword>
<dbReference type="RefSeq" id="WP_108430777.1">
    <property type="nucleotide sequence ID" value="NZ_CP026947.1"/>
</dbReference>
<proteinExistence type="predicted"/>
<feature type="compositionally biased region" description="Basic and acidic residues" evidence="1">
    <location>
        <begin position="115"/>
        <end position="134"/>
    </location>
</feature>
<feature type="compositionally biased region" description="Low complexity" evidence="1">
    <location>
        <begin position="159"/>
        <end position="175"/>
    </location>
</feature>
<gene>
    <name evidence="3" type="ORF">DF222_00090</name>
</gene>
<sequence>MAENKQLTVAELLARARQENPDSGDEEQPKRRRRRSLEEGGVSVAELTGSFKAVDAAPQEAKHSSVPIDAPAEEAEADSGSESAEVSEASEPKQDSEKAEERKGLSDEDTGVINKVDDTAPAEKKAEKKPEKKPAPQPAETGVMPRVDHVDELEDAERSSQAAAGAGVAGSTKASAVDEQKTPDRTPAERPAEDVAAADDSDDSDDDSGLNIAAVLGLALLGIVIGVAIFLGFQQLWANVSSWLVVVCALIVTAVMVGAVKVLRTASDGLSMTLAALVGLVITLGPAALVL</sequence>
<dbReference type="OrthoDB" id="4428184at2"/>
<evidence type="ECO:0000256" key="1">
    <source>
        <dbReference type="SAM" id="MobiDB-lite"/>
    </source>
</evidence>
<evidence type="ECO:0000256" key="2">
    <source>
        <dbReference type="SAM" id="Phobius"/>
    </source>
</evidence>
<keyword evidence="4" id="KW-1185">Reference proteome</keyword>
<dbReference type="KEGG" id="cyz:C3B44_01360"/>
<name>A0A2U1T9M5_9CORY</name>
<keyword evidence="2" id="KW-0472">Membrane</keyword>
<accession>A0A2U1T9M5</accession>
<feature type="compositionally biased region" description="Acidic residues" evidence="1">
    <location>
        <begin position="196"/>
        <end position="206"/>
    </location>
</feature>
<evidence type="ECO:0000313" key="4">
    <source>
        <dbReference type="Proteomes" id="UP000244989"/>
    </source>
</evidence>
<organism evidence="3 4">
    <name type="scientific">Corynebacterium yudongzhengii</name>
    <dbReference type="NCBI Taxonomy" id="2080740"/>
    <lineage>
        <taxon>Bacteria</taxon>
        <taxon>Bacillati</taxon>
        <taxon>Actinomycetota</taxon>
        <taxon>Actinomycetes</taxon>
        <taxon>Mycobacteriales</taxon>
        <taxon>Corynebacteriaceae</taxon>
        <taxon>Corynebacterium</taxon>
    </lineage>
</organism>
<feature type="transmembrane region" description="Helical" evidence="2">
    <location>
        <begin position="269"/>
        <end position="290"/>
    </location>
</feature>
<dbReference type="EMBL" id="QEEZ01000001">
    <property type="protein sequence ID" value="PWC02693.1"/>
    <property type="molecule type" value="Genomic_DNA"/>
</dbReference>